<dbReference type="Gene3D" id="3.30.460.40">
    <property type="match status" value="1"/>
</dbReference>
<dbReference type="SUPFAM" id="SSF81301">
    <property type="entry name" value="Nucleotidyltransferase"/>
    <property type="match status" value="1"/>
</dbReference>
<dbReference type="STRING" id="1262450.S3BY47"/>
<dbReference type="eggNOG" id="ENOG502SE44">
    <property type="taxonomic scope" value="Eukaryota"/>
</dbReference>
<dbReference type="Proteomes" id="UP000016923">
    <property type="component" value="Unassembled WGS sequence"/>
</dbReference>
<accession>S3BY47</accession>
<dbReference type="AlphaFoldDB" id="S3BY47"/>
<proteinExistence type="predicted"/>
<reference evidence="1 2" key="1">
    <citation type="journal article" date="2013" name="BMC Genomics">
        <title>The genome and transcriptome of the pine saprophyte Ophiostoma piceae, and a comparison with the bark beetle-associated pine pathogen Grosmannia clavigera.</title>
        <authorList>
            <person name="Haridas S."/>
            <person name="Wang Y."/>
            <person name="Lim L."/>
            <person name="Massoumi Alamouti S."/>
            <person name="Jackman S."/>
            <person name="Docking R."/>
            <person name="Robertson G."/>
            <person name="Birol I."/>
            <person name="Bohlmann J."/>
            <person name="Breuil C."/>
        </authorList>
    </citation>
    <scope>NUCLEOTIDE SEQUENCE [LARGE SCALE GENOMIC DNA]</scope>
    <source>
        <strain evidence="1 2">UAMH 11346</strain>
    </source>
</reference>
<keyword evidence="2" id="KW-1185">Reference proteome</keyword>
<name>S3BY47_OPHP1</name>
<evidence type="ECO:0000313" key="2">
    <source>
        <dbReference type="Proteomes" id="UP000016923"/>
    </source>
</evidence>
<gene>
    <name evidence="1" type="ORF">F503_01400</name>
</gene>
<dbReference type="HOGENOM" id="CLU_096900_0_0_1"/>
<dbReference type="VEuPathDB" id="FungiDB:F503_01400"/>
<dbReference type="OrthoDB" id="10066232at2759"/>
<evidence type="ECO:0000313" key="1">
    <source>
        <dbReference type="EMBL" id="EPE04396.1"/>
    </source>
</evidence>
<organism evidence="1 2">
    <name type="scientific">Ophiostoma piceae (strain UAMH 11346)</name>
    <name type="common">Sap stain fungus</name>
    <dbReference type="NCBI Taxonomy" id="1262450"/>
    <lineage>
        <taxon>Eukaryota</taxon>
        <taxon>Fungi</taxon>
        <taxon>Dikarya</taxon>
        <taxon>Ascomycota</taxon>
        <taxon>Pezizomycotina</taxon>
        <taxon>Sordariomycetes</taxon>
        <taxon>Sordariomycetidae</taxon>
        <taxon>Ophiostomatales</taxon>
        <taxon>Ophiostomataceae</taxon>
        <taxon>Ophiostoma</taxon>
    </lineage>
</organism>
<dbReference type="InterPro" id="IPR043519">
    <property type="entry name" value="NT_sf"/>
</dbReference>
<protein>
    <submittedName>
        <fullName evidence="1">Uncharacterized protein</fullName>
    </submittedName>
</protein>
<sequence>MNAALLEAANAIAQALDRHGIEHAFIGGFAINALGYIRVTGDVDVLIASSVAQLCSSIAECLSDDPRFSYRNLKLMFTTSDGGREVPVETLPVGALGLPTSLKWFRSIYGVRVLEPGVLVLTKMKHCIHYIGSSRSASLFKLKRDEDDIKYLLIEIKKRHKTIDFVGYETPNPTRLYLAVQQLARY</sequence>
<dbReference type="EMBL" id="KE148161">
    <property type="protein sequence ID" value="EPE04396.1"/>
    <property type="molecule type" value="Genomic_DNA"/>
</dbReference>